<dbReference type="CDD" id="cd17631">
    <property type="entry name" value="FACL_FadD13-like"/>
    <property type="match status" value="1"/>
</dbReference>
<proteinExistence type="predicted"/>
<dbReference type="EMBL" id="BAABAZ010000005">
    <property type="protein sequence ID" value="GAA4283841.1"/>
    <property type="molecule type" value="Genomic_DNA"/>
</dbReference>
<dbReference type="InterPro" id="IPR045851">
    <property type="entry name" value="AMP-bd_C_sf"/>
</dbReference>
<accession>A0ABP8EIR9</accession>
<evidence type="ECO:0000313" key="4">
    <source>
        <dbReference type="Proteomes" id="UP001501586"/>
    </source>
</evidence>
<dbReference type="Pfam" id="PF00501">
    <property type="entry name" value="AMP-binding"/>
    <property type="match status" value="1"/>
</dbReference>
<dbReference type="Proteomes" id="UP001501586">
    <property type="component" value="Unassembled WGS sequence"/>
</dbReference>
<protein>
    <submittedName>
        <fullName evidence="3">Acyl-CoA synthetase</fullName>
    </submittedName>
</protein>
<dbReference type="NCBIfam" id="NF006182">
    <property type="entry name" value="PRK08316.1"/>
    <property type="match status" value="1"/>
</dbReference>
<dbReference type="PROSITE" id="PS00455">
    <property type="entry name" value="AMP_BINDING"/>
    <property type="match status" value="1"/>
</dbReference>
<organism evidence="3 4">
    <name type="scientific">Brevibacterium daeguense</name>
    <dbReference type="NCBI Taxonomy" id="909936"/>
    <lineage>
        <taxon>Bacteria</taxon>
        <taxon>Bacillati</taxon>
        <taxon>Actinomycetota</taxon>
        <taxon>Actinomycetes</taxon>
        <taxon>Micrococcales</taxon>
        <taxon>Brevibacteriaceae</taxon>
        <taxon>Brevibacterium</taxon>
    </lineage>
</organism>
<sequence>MTTISALRSSTIADTVRRTARRSPDRTAIEFRDRTWSYAQLDSAVTALARHLLALGLEHGDRVGAYGKNSDLYALVFLAAARAGLIHVPINFQLKRDELEYILDNSGASVVIADSDLATEVEATESGRTARVLHFDSLIDIAAAADTPPAEVDEFEVSDTDVAQLLYTSGTTSLPKGAVMTHRALMHEYIACLDALDFSADDRQVHALPLYHSAQMHVFLIPALMKGSYNIIVPAPVPGELLELIEQERINTFFAAPTVWVALVNHPEFTTRDLRSLRKAYYGASIMPGPVLHRLREQLPELGFYNCFGQSEMGPLCTVLRPEEHRDRLGSAGRATIFTETRVVDPSGNDVAPGEQGEILYRSPQLCEGYWNKPEATEEAFRGGWFHSGDLVIQDEEGFIEVVDRVKDVINTGGVLVASRQVEDAIFELDNVAEVAVVGLPDDKWIEAITAYVVPKGEITADEVIDHVRQRLAAFKVPKGVHFVEELPKNSAGKILKRSLRTG</sequence>
<dbReference type="Gene3D" id="3.40.50.12780">
    <property type="entry name" value="N-terminal domain of ligase-like"/>
    <property type="match status" value="1"/>
</dbReference>
<dbReference type="Pfam" id="PF13193">
    <property type="entry name" value="AMP-binding_C"/>
    <property type="match status" value="1"/>
</dbReference>
<feature type="domain" description="AMP-binding enzyme C-terminal" evidence="2">
    <location>
        <begin position="421"/>
        <end position="494"/>
    </location>
</feature>
<gene>
    <name evidence="3" type="ORF">GCM10022261_13720</name>
</gene>
<evidence type="ECO:0000313" key="3">
    <source>
        <dbReference type="EMBL" id="GAA4283841.1"/>
    </source>
</evidence>
<reference evidence="4" key="1">
    <citation type="journal article" date="2019" name="Int. J. Syst. Evol. Microbiol.">
        <title>The Global Catalogue of Microorganisms (GCM) 10K type strain sequencing project: providing services to taxonomists for standard genome sequencing and annotation.</title>
        <authorList>
            <consortium name="The Broad Institute Genomics Platform"/>
            <consortium name="The Broad Institute Genome Sequencing Center for Infectious Disease"/>
            <person name="Wu L."/>
            <person name="Ma J."/>
        </authorList>
    </citation>
    <scope>NUCLEOTIDE SEQUENCE [LARGE SCALE GENOMIC DNA]</scope>
    <source>
        <strain evidence="4">JCM 17458</strain>
    </source>
</reference>
<dbReference type="InterPro" id="IPR000873">
    <property type="entry name" value="AMP-dep_synth/lig_dom"/>
</dbReference>
<dbReference type="InterPro" id="IPR025110">
    <property type="entry name" value="AMP-bd_C"/>
</dbReference>
<dbReference type="RefSeq" id="WP_236863924.1">
    <property type="nucleotide sequence ID" value="NZ_BAABAZ010000005.1"/>
</dbReference>
<comment type="caution">
    <text evidence="3">The sequence shown here is derived from an EMBL/GenBank/DDBJ whole genome shotgun (WGS) entry which is preliminary data.</text>
</comment>
<dbReference type="InterPro" id="IPR020845">
    <property type="entry name" value="AMP-binding_CS"/>
</dbReference>
<evidence type="ECO:0000259" key="1">
    <source>
        <dbReference type="Pfam" id="PF00501"/>
    </source>
</evidence>
<keyword evidence="4" id="KW-1185">Reference proteome</keyword>
<dbReference type="SUPFAM" id="SSF56801">
    <property type="entry name" value="Acetyl-CoA synthetase-like"/>
    <property type="match status" value="1"/>
</dbReference>
<dbReference type="InterPro" id="IPR050237">
    <property type="entry name" value="ATP-dep_AMP-bd_enzyme"/>
</dbReference>
<evidence type="ECO:0000259" key="2">
    <source>
        <dbReference type="Pfam" id="PF13193"/>
    </source>
</evidence>
<dbReference type="Gene3D" id="3.30.300.30">
    <property type="match status" value="1"/>
</dbReference>
<feature type="domain" description="AMP-dependent synthetase/ligase" evidence="1">
    <location>
        <begin position="17"/>
        <end position="371"/>
    </location>
</feature>
<dbReference type="PANTHER" id="PTHR43767">
    <property type="entry name" value="LONG-CHAIN-FATTY-ACID--COA LIGASE"/>
    <property type="match status" value="1"/>
</dbReference>
<name>A0ABP8EIR9_9MICO</name>
<dbReference type="PANTHER" id="PTHR43767:SF1">
    <property type="entry name" value="NONRIBOSOMAL PEPTIDE SYNTHASE PES1 (EUROFUNG)-RELATED"/>
    <property type="match status" value="1"/>
</dbReference>
<dbReference type="InterPro" id="IPR042099">
    <property type="entry name" value="ANL_N_sf"/>
</dbReference>